<evidence type="ECO:0000256" key="1">
    <source>
        <dbReference type="ARBA" id="ARBA00001974"/>
    </source>
</evidence>
<gene>
    <name evidence="8" type="ORF">HYDPIDRAFT_97707</name>
</gene>
<keyword evidence="9" id="KW-1185">Reference proteome</keyword>
<dbReference type="PIRSF" id="PIRSF000189">
    <property type="entry name" value="D-aa_oxidase"/>
    <property type="match status" value="1"/>
</dbReference>
<evidence type="ECO:0000256" key="6">
    <source>
        <dbReference type="PIRSR" id="PIRSR000189-1"/>
    </source>
</evidence>
<dbReference type="InterPro" id="IPR006181">
    <property type="entry name" value="D-amino_acid_oxidase_CS"/>
</dbReference>
<comment type="similarity">
    <text evidence="2">Belongs to the DAMOX/DASOX family.</text>
</comment>
<dbReference type="EMBL" id="KN839867">
    <property type="protein sequence ID" value="KIJ60927.1"/>
    <property type="molecule type" value="Genomic_DNA"/>
</dbReference>
<proteinExistence type="inferred from homology"/>
<dbReference type="GO" id="GO:0019478">
    <property type="term" value="P:D-amino acid catabolic process"/>
    <property type="evidence" value="ECO:0007669"/>
    <property type="project" value="TreeGrafter"/>
</dbReference>
<organism evidence="8 9">
    <name type="scientific">Hydnomerulius pinastri MD-312</name>
    <dbReference type="NCBI Taxonomy" id="994086"/>
    <lineage>
        <taxon>Eukaryota</taxon>
        <taxon>Fungi</taxon>
        <taxon>Dikarya</taxon>
        <taxon>Basidiomycota</taxon>
        <taxon>Agaricomycotina</taxon>
        <taxon>Agaricomycetes</taxon>
        <taxon>Agaricomycetidae</taxon>
        <taxon>Boletales</taxon>
        <taxon>Boletales incertae sedis</taxon>
        <taxon>Leucogyrophana</taxon>
    </lineage>
</organism>
<evidence type="ECO:0000256" key="2">
    <source>
        <dbReference type="ARBA" id="ARBA00006730"/>
    </source>
</evidence>
<dbReference type="SUPFAM" id="SSF54373">
    <property type="entry name" value="FAD-linked reductases, C-terminal domain"/>
    <property type="match status" value="1"/>
</dbReference>
<dbReference type="PANTHER" id="PTHR11530">
    <property type="entry name" value="D-AMINO ACID OXIDASE"/>
    <property type="match status" value="1"/>
</dbReference>
<dbReference type="InterPro" id="IPR023209">
    <property type="entry name" value="DAO"/>
</dbReference>
<reference evidence="8 9" key="1">
    <citation type="submission" date="2014-04" db="EMBL/GenBank/DDBJ databases">
        <title>Evolutionary Origins and Diversification of the Mycorrhizal Mutualists.</title>
        <authorList>
            <consortium name="DOE Joint Genome Institute"/>
            <consortium name="Mycorrhizal Genomics Consortium"/>
            <person name="Kohler A."/>
            <person name="Kuo A."/>
            <person name="Nagy L.G."/>
            <person name="Floudas D."/>
            <person name="Copeland A."/>
            <person name="Barry K.W."/>
            <person name="Cichocki N."/>
            <person name="Veneault-Fourrey C."/>
            <person name="LaButti K."/>
            <person name="Lindquist E.A."/>
            <person name="Lipzen A."/>
            <person name="Lundell T."/>
            <person name="Morin E."/>
            <person name="Murat C."/>
            <person name="Riley R."/>
            <person name="Ohm R."/>
            <person name="Sun H."/>
            <person name="Tunlid A."/>
            <person name="Henrissat B."/>
            <person name="Grigoriev I.V."/>
            <person name="Hibbett D.S."/>
            <person name="Martin F."/>
        </authorList>
    </citation>
    <scope>NUCLEOTIDE SEQUENCE [LARGE SCALE GENOMIC DNA]</scope>
    <source>
        <strain evidence="8 9">MD-312</strain>
    </source>
</reference>
<evidence type="ECO:0000256" key="4">
    <source>
        <dbReference type="ARBA" id="ARBA00022827"/>
    </source>
</evidence>
<dbReference type="Proteomes" id="UP000053820">
    <property type="component" value="Unassembled WGS sequence"/>
</dbReference>
<dbReference type="GO" id="GO:0071949">
    <property type="term" value="F:FAD binding"/>
    <property type="evidence" value="ECO:0007669"/>
    <property type="project" value="InterPro"/>
</dbReference>
<accession>A0A0C9WBL3</accession>
<feature type="binding site" evidence="6">
    <location>
        <begin position="383"/>
        <end position="388"/>
    </location>
    <ligand>
        <name>FAD</name>
        <dbReference type="ChEBI" id="CHEBI:57692"/>
    </ligand>
</feature>
<evidence type="ECO:0000313" key="8">
    <source>
        <dbReference type="EMBL" id="KIJ60927.1"/>
    </source>
</evidence>
<dbReference type="GO" id="GO:0005737">
    <property type="term" value="C:cytoplasm"/>
    <property type="evidence" value="ECO:0007669"/>
    <property type="project" value="TreeGrafter"/>
</dbReference>
<dbReference type="GO" id="GO:0003884">
    <property type="term" value="F:D-amino-acid oxidase activity"/>
    <property type="evidence" value="ECO:0007669"/>
    <property type="project" value="InterPro"/>
</dbReference>
<dbReference type="PROSITE" id="PS00677">
    <property type="entry name" value="DAO"/>
    <property type="match status" value="1"/>
</dbReference>
<feature type="binding site" evidence="6">
    <location>
        <position position="352"/>
    </location>
    <ligand>
        <name>D-dopa</name>
        <dbReference type="ChEBI" id="CHEBI:149689"/>
    </ligand>
</feature>
<dbReference type="SUPFAM" id="SSF51971">
    <property type="entry name" value="Nucleotide-binding domain"/>
    <property type="match status" value="1"/>
</dbReference>
<dbReference type="Gene3D" id="3.40.50.720">
    <property type="entry name" value="NAD(P)-binding Rossmann-like Domain"/>
    <property type="match status" value="1"/>
</dbReference>
<dbReference type="PANTHER" id="PTHR11530:SF25">
    <property type="entry name" value="FAD DEPENDENT OXIDOREDUCTASE DOMAIN-CONTAINING PROTEIN"/>
    <property type="match status" value="1"/>
</dbReference>
<evidence type="ECO:0000256" key="5">
    <source>
        <dbReference type="ARBA" id="ARBA00023002"/>
    </source>
</evidence>
<feature type="binding site" evidence="6">
    <location>
        <position position="384"/>
    </location>
    <ligand>
        <name>D-dopa</name>
        <dbReference type="ChEBI" id="CHEBI:149689"/>
    </ligand>
</feature>
<dbReference type="OrthoDB" id="2015447at2759"/>
<feature type="binding site" evidence="6">
    <location>
        <begin position="62"/>
        <end position="63"/>
    </location>
    <ligand>
        <name>FAD</name>
        <dbReference type="ChEBI" id="CHEBI:57692"/>
    </ligand>
</feature>
<feature type="domain" description="FAD dependent oxidoreductase" evidence="7">
    <location>
        <begin position="33"/>
        <end position="397"/>
    </location>
</feature>
<dbReference type="InterPro" id="IPR006076">
    <property type="entry name" value="FAD-dep_OxRdtase"/>
</dbReference>
<protein>
    <recommendedName>
        <fullName evidence="7">FAD dependent oxidoreductase domain-containing protein</fullName>
    </recommendedName>
</protein>
<evidence type="ECO:0000259" key="7">
    <source>
        <dbReference type="Pfam" id="PF01266"/>
    </source>
</evidence>
<keyword evidence="3" id="KW-0285">Flavoprotein</keyword>
<sequence>MPSRAVYLNPNKTWTDLRVRTERSPFFQRTNKRVLVVGGSVTGLTSAWLLLDLGYDVTVISDRYAPATPRVTGQIAGALWEYPPAVCGQHTDQSSVEKSKPWSLISRRVFEDIALGYRDDDHGVSLLMANFFFTKRLNHPEMHGQFQKMKEIEKIRIPGFRYDPALIEEHCIPPEANVIDAYQHEAPVIDTDAYLVWLKELVTDKGAILETLEAPIEGDLFDQEYSLLRQYHADAILNATGLGANELAGDPTVYPVRGSLLRVKNDGRCFPKITEVLAVSNTDLNKSDDIVFIVPRNENTLLLGGSVEPHKWSLALTQESKIAKEMRERCENFVPALRNAEPDEVPFVQGLRPFRQGSSRIEADGRIHGDGRSSRIVHAYGHGGSGFTLSFGSALLTFKLLDHLLENTFTAKSVNGNGVHHNDCLMVTI</sequence>
<dbReference type="AlphaFoldDB" id="A0A0C9WBL3"/>
<feature type="binding site" evidence="6">
    <location>
        <position position="240"/>
    </location>
    <ligand>
        <name>FAD</name>
        <dbReference type="ChEBI" id="CHEBI:57692"/>
    </ligand>
</feature>
<dbReference type="HOGENOM" id="CLU_034311_4_0_1"/>
<dbReference type="Pfam" id="PF01266">
    <property type="entry name" value="DAO"/>
    <property type="match status" value="1"/>
</dbReference>
<dbReference type="Gene3D" id="3.30.9.10">
    <property type="entry name" value="D-Amino Acid Oxidase, subunit A, domain 2"/>
    <property type="match status" value="1"/>
</dbReference>
<keyword evidence="5" id="KW-0560">Oxidoreductase</keyword>
<comment type="cofactor">
    <cofactor evidence="1 6">
        <name>FAD</name>
        <dbReference type="ChEBI" id="CHEBI:57692"/>
    </cofactor>
</comment>
<name>A0A0C9WBL3_9AGAM</name>
<keyword evidence="4 6" id="KW-0274">FAD</keyword>
<evidence type="ECO:0000313" key="9">
    <source>
        <dbReference type="Proteomes" id="UP000053820"/>
    </source>
</evidence>
<evidence type="ECO:0000256" key="3">
    <source>
        <dbReference type="ARBA" id="ARBA00022630"/>
    </source>
</evidence>